<dbReference type="InterPro" id="IPR029058">
    <property type="entry name" value="AB_hydrolase_fold"/>
</dbReference>
<dbReference type="STRING" id="438753.AZC_4302"/>
<evidence type="ECO:0000313" key="3">
    <source>
        <dbReference type="Proteomes" id="UP000000270"/>
    </source>
</evidence>
<reference evidence="2 3" key="6">
    <citation type="journal article" date="2011" name="Appl. Environ. Microbiol.">
        <title>Involvement of the azorhizobial chromosome partition gene (parA) in the onset of bacteroid differentiation during Sesbania rostrata stem nodule development.</title>
        <authorList>
            <person name="Liu CT."/>
            <person name="Lee KB."/>
            <person name="Wang YS."/>
            <person name="Peng MH."/>
            <person name="Lee KT."/>
            <person name="Suzuki S."/>
            <person name="Suzuki T."/>
            <person name="Oyaizu H."/>
        </authorList>
    </citation>
    <scope>NUCLEOTIDE SEQUENCE [LARGE SCALE GENOMIC DNA]</scope>
    <source>
        <strain evidence="3">ATCC 43989 / DSM 5975 / JCM 20966 / LMG 6465 / NBRC 14845 / NCIMB 13405 / ORS 571</strain>
    </source>
</reference>
<keyword evidence="3" id="KW-1185">Reference proteome</keyword>
<dbReference type="InterPro" id="IPR050228">
    <property type="entry name" value="Carboxylesterase_BioH"/>
</dbReference>
<dbReference type="GO" id="GO:0016787">
    <property type="term" value="F:hydrolase activity"/>
    <property type="evidence" value="ECO:0007669"/>
    <property type="project" value="UniProtKB-KW"/>
</dbReference>
<evidence type="ECO:0000259" key="1">
    <source>
        <dbReference type="Pfam" id="PF00561"/>
    </source>
</evidence>
<dbReference type="SUPFAM" id="SSF53474">
    <property type="entry name" value="alpha/beta-Hydrolases"/>
    <property type="match status" value="1"/>
</dbReference>
<name>A8HVD1_AZOC5</name>
<reference evidence="2 3" key="5">
    <citation type="journal article" date="2010" name="Appl. Environ. Microbiol.">
        <title>phrR-like gene praR of Azorhizobium caulinodans ORS571 is essential for symbiosis with Sesbania rostrata and is involved in expression of reb genes.</title>
        <authorList>
            <person name="Akiba N."/>
            <person name="Aono T."/>
            <person name="Toyazaki H."/>
            <person name="Sato S."/>
            <person name="Oyaizu H."/>
        </authorList>
    </citation>
    <scope>NUCLEOTIDE SEQUENCE [LARGE SCALE GENOMIC DNA]</scope>
    <source>
        <strain evidence="3">ATCC 43989 / DSM 5975 / JCM 20966 / LMG 6465 / NBRC 14845 / NCIMB 13405 / ORS 571</strain>
    </source>
</reference>
<dbReference type="InterPro" id="IPR000073">
    <property type="entry name" value="AB_hydrolase_1"/>
</dbReference>
<keyword evidence="2" id="KW-0378">Hydrolase</keyword>
<dbReference type="HOGENOM" id="CLU_020336_1_1_5"/>
<dbReference type="KEGG" id="azc:AZC_4302"/>
<dbReference type="AlphaFoldDB" id="A8HVD1"/>
<reference evidence="2 3" key="1">
    <citation type="journal article" date="2007" name="Appl. Environ. Microbiol.">
        <title>Rhizobial factors required for stem nodule maturation and maintenance in Sesbania rostrata-Azorhizobium caulinodans ORS571 symbiosis.</title>
        <authorList>
            <person name="Suzuki S."/>
            <person name="Aono T."/>
            <person name="Lee KB."/>
            <person name="Suzuki T."/>
            <person name="Liu CT."/>
            <person name="Miwa H."/>
            <person name="Wakao S."/>
            <person name="Iki T."/>
            <person name="Oyaizu H."/>
        </authorList>
    </citation>
    <scope>NUCLEOTIDE SEQUENCE [LARGE SCALE GENOMIC DNA]</scope>
    <source>
        <strain evidence="3">ATCC 43989 / DSM 5975 / JCM 20966 / LMG 6465 / NBRC 14845 / NCIMB 13405 / ORS 571</strain>
    </source>
</reference>
<dbReference type="Proteomes" id="UP000000270">
    <property type="component" value="Chromosome"/>
</dbReference>
<sequence length="287" mass="30927">MPDFFAFPSTDGLALLARIWGQPTERLPLVVLPGLTRNAGDFEALARALSEDEEAPRQVIGFDFRGRGGSAYGPVVTYNPLQEAQDTLKGLEALGISRAAFLGTSRGGLVMLMLAGVLKRTDLFAGALFNDIGPVIETAGLARIAGYVGKPIPETWPDLVADLKHAQGFLFPGLTDEGWERFARQIYRDDAGRPRLAYDALLEEAFKAFDPSKPLPDLWPAFEALKDVPSMVIHGALSDILSATTVEEMGARHPGLQVHTVAEEGHAPLLWDAPAQGAIRAFLDALA</sequence>
<dbReference type="Gene3D" id="3.40.50.1820">
    <property type="entry name" value="alpha/beta hydrolase"/>
    <property type="match status" value="1"/>
</dbReference>
<reference evidence="3" key="2">
    <citation type="submission" date="2007-04" db="EMBL/GenBank/DDBJ databases">
        <title>Complete genome sequence of the nitrogen-fixing bacterium Azorhizobium caulinodans ORS571.</title>
        <authorList>
            <person name="Lee K.B."/>
            <person name="Backer P.D."/>
            <person name="Aono T."/>
            <person name="Liu C.T."/>
            <person name="Suzuki S."/>
            <person name="Suzuki T."/>
            <person name="Kaneko T."/>
            <person name="Yamada M."/>
            <person name="Tabata S."/>
            <person name="Kupfer D.M."/>
            <person name="Najar F.Z."/>
            <person name="Wiley G.B."/>
            <person name="Roe B."/>
            <person name="Binnewies T."/>
            <person name="Ussery D."/>
            <person name="Vereecke D."/>
            <person name="Gevers D."/>
            <person name="Holsters M."/>
            <person name="Oyaizu H."/>
        </authorList>
    </citation>
    <scope>NUCLEOTIDE SEQUENCE [LARGE SCALE GENOMIC DNA]</scope>
    <source>
        <strain evidence="3">ATCC 43989 / DSM 5975 / JCM 20966 / LMG 6465 / NBRC 14845 / NCIMB 13405 / ORS 571</strain>
    </source>
</reference>
<evidence type="ECO:0000313" key="2">
    <source>
        <dbReference type="EMBL" id="BAF90300.1"/>
    </source>
</evidence>
<organism evidence="2 3">
    <name type="scientific">Azorhizobium caulinodans (strain ATCC 43989 / DSM 5975 / JCM 20966 / LMG 6465 / NBRC 14845 / NCIMB 13405 / ORS 571)</name>
    <dbReference type="NCBI Taxonomy" id="438753"/>
    <lineage>
        <taxon>Bacteria</taxon>
        <taxon>Pseudomonadati</taxon>
        <taxon>Pseudomonadota</taxon>
        <taxon>Alphaproteobacteria</taxon>
        <taxon>Hyphomicrobiales</taxon>
        <taxon>Xanthobacteraceae</taxon>
        <taxon>Azorhizobium</taxon>
    </lineage>
</organism>
<dbReference type="PANTHER" id="PTHR43194:SF2">
    <property type="entry name" value="PEROXISOMAL MEMBRANE PROTEIN LPX1"/>
    <property type="match status" value="1"/>
</dbReference>
<accession>A8HVD1</accession>
<reference evidence="2 3" key="4">
    <citation type="journal article" date="2009" name="Appl. Environ. Microbiol.">
        <title>Comparative genome-wide transcriptional profiling of Azorhizobium caulinodans ORS571 grown under free-living and symbiotic conditions.</title>
        <authorList>
            <person name="Tsukada S."/>
            <person name="Aono T."/>
            <person name="Akiba N."/>
            <person name="Lee KB."/>
            <person name="Liu CT."/>
            <person name="Toyazaki H."/>
            <person name="Oyaizu H."/>
        </authorList>
    </citation>
    <scope>NUCLEOTIDE SEQUENCE [LARGE SCALE GENOMIC DNA]</scope>
    <source>
        <strain evidence="3">ATCC 43989 / DSM 5975 / JCM 20966 / LMG 6465 / NBRC 14845 / NCIMB 13405 / ORS 571</strain>
    </source>
</reference>
<feature type="domain" description="AB hydrolase-1" evidence="1">
    <location>
        <begin position="28"/>
        <end position="272"/>
    </location>
</feature>
<reference evidence="2 3" key="3">
    <citation type="journal article" date="2008" name="BMC Genomics">
        <title>The genome of the versatile nitrogen fixer Azorhizobium caulinodans ORS571.</title>
        <authorList>
            <person name="Lee KB."/>
            <person name="Backer P.D."/>
            <person name="Aono T."/>
            <person name="Liu CT."/>
            <person name="Suzuki S."/>
            <person name="Suzuki T."/>
            <person name="Kaneko T."/>
            <person name="Yamada M."/>
            <person name="Tabata S."/>
            <person name="Kupfer D.M."/>
            <person name="Najar F.Z."/>
            <person name="Wiley G.B."/>
            <person name="Roe B."/>
            <person name="Binnewies T.T."/>
            <person name="Ussery D.W."/>
            <person name="D'Haeze W."/>
            <person name="Herder J.D."/>
            <person name="Gevers D."/>
            <person name="Vereecke D."/>
            <person name="Holsters M."/>
            <person name="Oyaizu H."/>
        </authorList>
    </citation>
    <scope>NUCLEOTIDE SEQUENCE [LARGE SCALE GENOMIC DNA]</scope>
    <source>
        <strain evidence="3">ATCC 43989 / DSM 5975 / JCM 20966 / LMG 6465 / NBRC 14845 / NCIMB 13405 / ORS 571</strain>
    </source>
</reference>
<dbReference type="PANTHER" id="PTHR43194">
    <property type="entry name" value="HYDROLASE ALPHA/BETA FOLD FAMILY"/>
    <property type="match status" value="1"/>
</dbReference>
<dbReference type="RefSeq" id="WP_012172822.1">
    <property type="nucleotide sequence ID" value="NC_009937.1"/>
</dbReference>
<dbReference type="EMBL" id="AP009384">
    <property type="protein sequence ID" value="BAF90300.1"/>
    <property type="molecule type" value="Genomic_DNA"/>
</dbReference>
<protein>
    <submittedName>
        <fullName evidence="2">Putative hydrolase</fullName>
    </submittedName>
</protein>
<proteinExistence type="predicted"/>
<gene>
    <name evidence="2" type="ordered locus">AZC_4302</name>
</gene>
<dbReference type="Pfam" id="PF00561">
    <property type="entry name" value="Abhydrolase_1"/>
    <property type="match status" value="1"/>
</dbReference>
<dbReference type="eggNOG" id="COG1073">
    <property type="taxonomic scope" value="Bacteria"/>
</dbReference>